<dbReference type="SUPFAM" id="SSF47384">
    <property type="entry name" value="Homodimeric domain of signal transducing histidine kinase"/>
    <property type="match status" value="1"/>
</dbReference>
<dbReference type="Pfam" id="PF00512">
    <property type="entry name" value="HisKA"/>
    <property type="match status" value="1"/>
</dbReference>
<evidence type="ECO:0000256" key="1">
    <source>
        <dbReference type="ARBA" id="ARBA00000085"/>
    </source>
</evidence>
<sequence>MKSHKHSLRVRLLLWLIVPMTAFGLIAAWVMHANARRTADLLQDSALLAAARVMAADVRWSGDSLVASVSPSTIQIVGTPEGDLVFYRIEIEGGAVIAGTSDFPSTRLTGSLQWYDAKVADLPVRAVSLERPMYDDGRTIKLLVSVGRTLTARDALITSLWKPQVVYILGSIAVAIVLICAGLARELRPLNRLAISLNVHPLQSRVRIDSSDLHAELRPLVAAFNASLDVIERQTSTQRRFIADAAHQIRTPLSVLGSQLQYARRQHSLEEVRKTLAAMHHSNRAMVTLINQLLMLAQAESADYAAFESEAVDFENLITRAVEKLALVASRRDIELAVSFGDALVIKGSESLLSAAVSNLIDNAIRYSPNGTRVTVEAKRTNGALHVNVIDEGPGIPVTLRERVFEPFFRASEAEGSGLGLTIAKEIVRAHGGTVAISEASPARGAKISLIFRL</sequence>
<dbReference type="InterPro" id="IPR004358">
    <property type="entry name" value="Sig_transdc_His_kin-like_C"/>
</dbReference>
<dbReference type="Pfam" id="PF08521">
    <property type="entry name" value="2CSK_N"/>
    <property type="match status" value="1"/>
</dbReference>
<keyword evidence="4" id="KW-0597">Phosphoprotein</keyword>
<evidence type="ECO:0000256" key="5">
    <source>
        <dbReference type="ARBA" id="ARBA00022679"/>
    </source>
</evidence>
<dbReference type="InterPro" id="IPR050428">
    <property type="entry name" value="TCS_sensor_his_kinase"/>
</dbReference>
<keyword evidence="9" id="KW-0902">Two-component regulatory system</keyword>
<comment type="catalytic activity">
    <reaction evidence="1">
        <text>ATP + protein L-histidine = ADP + protein N-phospho-L-histidine.</text>
        <dbReference type="EC" id="2.7.13.3"/>
    </reaction>
</comment>
<evidence type="ECO:0000256" key="8">
    <source>
        <dbReference type="ARBA" id="ARBA00022989"/>
    </source>
</evidence>
<evidence type="ECO:0000256" key="2">
    <source>
        <dbReference type="ARBA" id="ARBA00004141"/>
    </source>
</evidence>
<dbReference type="CDD" id="cd00082">
    <property type="entry name" value="HisKA"/>
    <property type="match status" value="1"/>
</dbReference>
<dbReference type="Proteomes" id="UP000494218">
    <property type="component" value="Unassembled WGS sequence"/>
</dbReference>
<dbReference type="PROSITE" id="PS50109">
    <property type="entry name" value="HIS_KIN"/>
    <property type="match status" value="1"/>
</dbReference>
<dbReference type="InterPro" id="IPR036890">
    <property type="entry name" value="HATPase_C_sf"/>
</dbReference>
<dbReference type="InterPro" id="IPR003661">
    <property type="entry name" value="HisK_dim/P_dom"/>
</dbReference>
<dbReference type="EMBL" id="CABVPW010000071">
    <property type="protein sequence ID" value="VWC50940.1"/>
    <property type="molecule type" value="Genomic_DNA"/>
</dbReference>
<dbReference type="EC" id="2.7.13.3" evidence="3"/>
<evidence type="ECO:0000256" key="6">
    <source>
        <dbReference type="ARBA" id="ARBA00022692"/>
    </source>
</evidence>
<evidence type="ECO:0000313" key="14">
    <source>
        <dbReference type="Proteomes" id="UP000494218"/>
    </source>
</evidence>
<dbReference type="InterPro" id="IPR005467">
    <property type="entry name" value="His_kinase_dom"/>
</dbReference>
<evidence type="ECO:0000256" key="4">
    <source>
        <dbReference type="ARBA" id="ARBA00022553"/>
    </source>
</evidence>
<dbReference type="CDD" id="cd00075">
    <property type="entry name" value="HATPase"/>
    <property type="match status" value="1"/>
</dbReference>
<keyword evidence="6 11" id="KW-0812">Transmembrane</keyword>
<evidence type="ECO:0000256" key="7">
    <source>
        <dbReference type="ARBA" id="ARBA00022777"/>
    </source>
</evidence>
<evidence type="ECO:0000256" key="3">
    <source>
        <dbReference type="ARBA" id="ARBA00012438"/>
    </source>
</evidence>
<name>A0A6P2SNI4_BURL3</name>
<evidence type="ECO:0000256" key="11">
    <source>
        <dbReference type="SAM" id="Phobius"/>
    </source>
</evidence>
<keyword evidence="10 11" id="KW-0472">Membrane</keyword>
<dbReference type="GO" id="GO:0000155">
    <property type="term" value="F:phosphorelay sensor kinase activity"/>
    <property type="evidence" value="ECO:0007669"/>
    <property type="project" value="InterPro"/>
</dbReference>
<keyword evidence="8 11" id="KW-1133">Transmembrane helix</keyword>
<dbReference type="SMART" id="SM00388">
    <property type="entry name" value="HisKA"/>
    <property type="match status" value="1"/>
</dbReference>
<dbReference type="InterPro" id="IPR013727">
    <property type="entry name" value="2CSK_N"/>
</dbReference>
<feature type="transmembrane region" description="Helical" evidence="11">
    <location>
        <begin position="12"/>
        <end position="31"/>
    </location>
</feature>
<dbReference type="InterPro" id="IPR036097">
    <property type="entry name" value="HisK_dim/P_sf"/>
</dbReference>
<proteinExistence type="predicted"/>
<dbReference type="PANTHER" id="PTHR45436:SF15">
    <property type="entry name" value="SENSOR HISTIDINE KINASE CUSS"/>
    <property type="match status" value="1"/>
</dbReference>
<organism evidence="13 14">
    <name type="scientific">Burkholderia lata (strain ATCC 17760 / DSM 23089 / LMG 22485 / NCIMB 9086 / R18194 / 383)</name>
    <dbReference type="NCBI Taxonomy" id="482957"/>
    <lineage>
        <taxon>Bacteria</taxon>
        <taxon>Pseudomonadati</taxon>
        <taxon>Pseudomonadota</taxon>
        <taxon>Betaproteobacteria</taxon>
        <taxon>Burkholderiales</taxon>
        <taxon>Burkholderiaceae</taxon>
        <taxon>Burkholderia</taxon>
        <taxon>Burkholderia cepacia complex</taxon>
    </lineage>
</organism>
<dbReference type="Pfam" id="PF02518">
    <property type="entry name" value="HATPase_c"/>
    <property type="match status" value="1"/>
</dbReference>
<dbReference type="RefSeq" id="WP_175035733.1">
    <property type="nucleotide sequence ID" value="NZ_CABVPW010000071.1"/>
</dbReference>
<feature type="domain" description="Histidine kinase" evidence="12">
    <location>
        <begin position="244"/>
        <end position="454"/>
    </location>
</feature>
<dbReference type="SMART" id="SM00387">
    <property type="entry name" value="HATPase_c"/>
    <property type="match status" value="1"/>
</dbReference>
<protein>
    <recommendedName>
        <fullName evidence="3">histidine kinase</fullName>
        <ecNumber evidence="3">2.7.13.3</ecNumber>
    </recommendedName>
</protein>
<evidence type="ECO:0000256" key="10">
    <source>
        <dbReference type="ARBA" id="ARBA00023136"/>
    </source>
</evidence>
<evidence type="ECO:0000256" key="9">
    <source>
        <dbReference type="ARBA" id="ARBA00023012"/>
    </source>
</evidence>
<reference evidence="13 14" key="1">
    <citation type="submission" date="2019-09" db="EMBL/GenBank/DDBJ databases">
        <authorList>
            <person name="Depoorter E."/>
        </authorList>
    </citation>
    <scope>NUCLEOTIDE SEQUENCE [LARGE SCALE GENOMIC DNA]</scope>
    <source>
        <strain evidence="13">LMG 23254</strain>
    </source>
</reference>
<dbReference type="PRINTS" id="PR00344">
    <property type="entry name" value="BCTRLSENSOR"/>
</dbReference>
<evidence type="ECO:0000313" key="13">
    <source>
        <dbReference type="EMBL" id="VWC50940.1"/>
    </source>
</evidence>
<accession>A0A6P2SNI4</accession>
<keyword evidence="5" id="KW-0808">Transferase</keyword>
<dbReference type="SUPFAM" id="SSF55874">
    <property type="entry name" value="ATPase domain of HSP90 chaperone/DNA topoisomerase II/histidine kinase"/>
    <property type="match status" value="1"/>
</dbReference>
<evidence type="ECO:0000259" key="12">
    <source>
        <dbReference type="PROSITE" id="PS50109"/>
    </source>
</evidence>
<keyword evidence="7 13" id="KW-0418">Kinase</keyword>
<dbReference type="GO" id="GO:0005886">
    <property type="term" value="C:plasma membrane"/>
    <property type="evidence" value="ECO:0007669"/>
    <property type="project" value="TreeGrafter"/>
</dbReference>
<dbReference type="Gene3D" id="3.30.565.10">
    <property type="entry name" value="Histidine kinase-like ATPase, C-terminal domain"/>
    <property type="match status" value="1"/>
</dbReference>
<dbReference type="PANTHER" id="PTHR45436">
    <property type="entry name" value="SENSOR HISTIDINE KINASE YKOH"/>
    <property type="match status" value="1"/>
</dbReference>
<dbReference type="AlphaFoldDB" id="A0A6P2SNI4"/>
<gene>
    <name evidence="13" type="ORF">BLA23254_07824</name>
</gene>
<dbReference type="Gene3D" id="1.10.287.130">
    <property type="match status" value="1"/>
</dbReference>
<comment type="subcellular location">
    <subcellularLocation>
        <location evidence="2">Membrane</location>
        <topology evidence="2">Multi-pass membrane protein</topology>
    </subcellularLocation>
</comment>
<dbReference type="InterPro" id="IPR003594">
    <property type="entry name" value="HATPase_dom"/>
</dbReference>